<dbReference type="AlphaFoldDB" id="A0AAD4Y901"/>
<name>A0AAD4Y901_OVIAM</name>
<gene>
    <name evidence="2" type="ORF">MG293_011245</name>
</gene>
<feature type="region of interest" description="Disordered" evidence="1">
    <location>
        <begin position="281"/>
        <end position="305"/>
    </location>
</feature>
<comment type="caution">
    <text evidence="2">The sequence shown here is derived from an EMBL/GenBank/DDBJ whole genome shotgun (WGS) entry which is preliminary data.</text>
</comment>
<evidence type="ECO:0000313" key="2">
    <source>
        <dbReference type="EMBL" id="KAI4538978.1"/>
    </source>
</evidence>
<evidence type="ECO:0000313" key="3">
    <source>
        <dbReference type="Proteomes" id="UP001214576"/>
    </source>
</evidence>
<sequence length="305" mass="34688">MDQSQEERFENLSDDQTRRLGKHQVMLSVSLASVPVGTDPKTLPLRQIPASHIPFVSQEETVRKAYTDELLPKGYRSFIGNDFEVKPGTDPFTPYDEALQESKGESPQQFVLNFKPFLAGCYVPNIAMAAVKYGALLGKEHGTTYLESRKCLHSRLQDHKSPPSAWFPLNGLFASVLSYFSGSGMRTLILQDQTKGRERRGPQDIGFCDWSLRKPQRRARGKISEKVQWKSFSERLLSLRDMTVELRNLTQNQLALVSLLYWARMPLTLEKANRSACSDVSGLQLEKDNNSEKKNKRWKPSVNHP</sequence>
<protein>
    <submittedName>
        <fullName evidence="2">Uncharacterized protein</fullName>
    </submittedName>
</protein>
<keyword evidence="3" id="KW-1185">Reference proteome</keyword>
<evidence type="ECO:0000256" key="1">
    <source>
        <dbReference type="SAM" id="MobiDB-lite"/>
    </source>
</evidence>
<organism evidence="2 3">
    <name type="scientific">Ovis ammon polii</name>
    <dbReference type="NCBI Taxonomy" id="230172"/>
    <lineage>
        <taxon>Eukaryota</taxon>
        <taxon>Metazoa</taxon>
        <taxon>Chordata</taxon>
        <taxon>Craniata</taxon>
        <taxon>Vertebrata</taxon>
        <taxon>Euteleostomi</taxon>
        <taxon>Mammalia</taxon>
        <taxon>Eutheria</taxon>
        <taxon>Laurasiatheria</taxon>
        <taxon>Artiodactyla</taxon>
        <taxon>Ruminantia</taxon>
        <taxon>Pecora</taxon>
        <taxon>Bovidae</taxon>
        <taxon>Caprinae</taxon>
        <taxon>Ovis</taxon>
    </lineage>
</organism>
<dbReference type="Proteomes" id="UP001214576">
    <property type="component" value="Unassembled WGS sequence"/>
</dbReference>
<proteinExistence type="predicted"/>
<dbReference type="EMBL" id="JAKZEL010000012">
    <property type="protein sequence ID" value="KAI4538978.1"/>
    <property type="molecule type" value="Genomic_DNA"/>
</dbReference>
<accession>A0AAD4Y901</accession>
<reference evidence="2" key="1">
    <citation type="submission" date="2022-03" db="EMBL/GenBank/DDBJ databases">
        <title>Genomic analyses of argali, domestic sheep and their hybrids provide insights into chromosomal evolution, heterosis and genetic basis of agronomic traits.</title>
        <authorList>
            <person name="Li M."/>
        </authorList>
    </citation>
    <scope>NUCLEOTIDE SEQUENCE</scope>
    <source>
        <strain evidence="2">CAU-MHL-2022a</strain>
        <tissue evidence="2">Skin</tissue>
    </source>
</reference>